<gene>
    <name evidence="1" type="ORF">CCAP1982_LOCUS14084</name>
</gene>
<name>A0A811V7Z6_CERCA</name>
<dbReference type="AlphaFoldDB" id="A0A811V7Z6"/>
<dbReference type="EMBL" id="CAJHJT010000034">
    <property type="protein sequence ID" value="CAD7005733.1"/>
    <property type="molecule type" value="Genomic_DNA"/>
</dbReference>
<evidence type="ECO:0000313" key="2">
    <source>
        <dbReference type="Proteomes" id="UP000606786"/>
    </source>
</evidence>
<dbReference type="Proteomes" id="UP000606786">
    <property type="component" value="Unassembled WGS sequence"/>
</dbReference>
<organism evidence="1 2">
    <name type="scientific">Ceratitis capitata</name>
    <name type="common">Mediterranean fruit fly</name>
    <name type="synonym">Tephritis capitata</name>
    <dbReference type="NCBI Taxonomy" id="7213"/>
    <lineage>
        <taxon>Eukaryota</taxon>
        <taxon>Metazoa</taxon>
        <taxon>Ecdysozoa</taxon>
        <taxon>Arthropoda</taxon>
        <taxon>Hexapoda</taxon>
        <taxon>Insecta</taxon>
        <taxon>Pterygota</taxon>
        <taxon>Neoptera</taxon>
        <taxon>Endopterygota</taxon>
        <taxon>Diptera</taxon>
        <taxon>Brachycera</taxon>
        <taxon>Muscomorpha</taxon>
        <taxon>Tephritoidea</taxon>
        <taxon>Tephritidae</taxon>
        <taxon>Ceratitis</taxon>
        <taxon>Ceratitis</taxon>
    </lineage>
</organism>
<reference evidence="1" key="1">
    <citation type="submission" date="2020-11" db="EMBL/GenBank/DDBJ databases">
        <authorList>
            <person name="Whitehead M."/>
        </authorList>
    </citation>
    <scope>NUCLEOTIDE SEQUENCE</scope>
    <source>
        <strain evidence="1">EGII</strain>
    </source>
</reference>
<accession>A0A811V7Z6</accession>
<sequence length="108" mass="12153">MSYATLFNTCDMHTSAAQNKPQYTPKKALKKAVKLLRRIFRPSTTGKVIITTPEKVEKVLVQCQEKESTMLHDISTLTTCSTLSAEEYENQLNELAELEITIKLFGTA</sequence>
<keyword evidence="2" id="KW-1185">Reference proteome</keyword>
<proteinExistence type="predicted"/>
<evidence type="ECO:0000313" key="1">
    <source>
        <dbReference type="EMBL" id="CAD7005733.1"/>
    </source>
</evidence>
<protein>
    <submittedName>
        <fullName evidence="1">(Mediterranean fruit fly) hypothetical protein</fullName>
    </submittedName>
</protein>
<comment type="caution">
    <text evidence="1">The sequence shown here is derived from an EMBL/GenBank/DDBJ whole genome shotgun (WGS) entry which is preliminary data.</text>
</comment>